<keyword evidence="4 7" id="KW-0812">Transmembrane</keyword>
<protein>
    <submittedName>
        <fullName evidence="10">Putative metazoan probable membrane protein</fullName>
    </submittedName>
</protein>
<evidence type="ECO:0000256" key="2">
    <source>
        <dbReference type="ARBA" id="ARBA00007779"/>
    </source>
</evidence>
<feature type="transmembrane region" description="Helical" evidence="7">
    <location>
        <begin position="783"/>
        <end position="809"/>
    </location>
</feature>
<feature type="transmembrane region" description="Helical" evidence="7">
    <location>
        <begin position="130"/>
        <end position="152"/>
    </location>
</feature>
<dbReference type="STRING" id="6183.A0A3Q0KLU4"/>
<dbReference type="Pfam" id="PF14703">
    <property type="entry name" value="PHM7_cyt"/>
    <property type="match status" value="1"/>
</dbReference>
<dbReference type="InterPro" id="IPR003864">
    <property type="entry name" value="CSC1/OSCA1-like_7TM"/>
</dbReference>
<feature type="transmembrane region" description="Helical" evidence="7">
    <location>
        <begin position="179"/>
        <end position="197"/>
    </location>
</feature>
<dbReference type="InterPro" id="IPR017896">
    <property type="entry name" value="4Fe4S_Fe-S-bd"/>
</dbReference>
<feature type="domain" description="4Fe-4S ferredoxin-type" evidence="8">
    <location>
        <begin position="363"/>
        <end position="392"/>
    </location>
</feature>
<keyword evidence="6 7" id="KW-0472">Membrane</keyword>
<evidence type="ECO:0000256" key="5">
    <source>
        <dbReference type="ARBA" id="ARBA00022989"/>
    </source>
</evidence>
<dbReference type="GO" id="GO:0005227">
    <property type="term" value="F:calcium-activated cation channel activity"/>
    <property type="evidence" value="ECO:0007669"/>
    <property type="project" value="InterPro"/>
</dbReference>
<dbReference type="WBParaSite" id="Smp_131030.1">
    <property type="protein sequence ID" value="Smp_131030.1"/>
    <property type="gene ID" value="Smp_131030"/>
</dbReference>
<reference evidence="10" key="2">
    <citation type="submission" date="2018-12" db="UniProtKB">
        <authorList>
            <consortium name="WormBaseParasite"/>
        </authorList>
    </citation>
    <scope>IDENTIFICATION</scope>
    <source>
        <strain evidence="10">Puerto Rican</strain>
    </source>
</reference>
<dbReference type="Proteomes" id="UP000008854">
    <property type="component" value="Unassembled WGS sequence"/>
</dbReference>
<evidence type="ECO:0000256" key="6">
    <source>
        <dbReference type="ARBA" id="ARBA00023136"/>
    </source>
</evidence>
<accession>A0A3Q0KLU4</accession>
<comment type="subcellular location">
    <subcellularLocation>
        <location evidence="1">Membrane</location>
        <topology evidence="1">Multi-pass membrane protein</topology>
    </subcellularLocation>
</comment>
<dbReference type="Pfam" id="PF13967">
    <property type="entry name" value="RSN1_TM"/>
    <property type="match status" value="1"/>
</dbReference>
<feature type="transmembrane region" description="Helical" evidence="7">
    <location>
        <begin position="731"/>
        <end position="762"/>
    </location>
</feature>
<dbReference type="InterPro" id="IPR027815">
    <property type="entry name" value="CSC1/OSCA1-like_cyt"/>
</dbReference>
<feature type="transmembrane region" description="Helical" evidence="7">
    <location>
        <begin position="568"/>
        <end position="594"/>
    </location>
</feature>
<organism evidence="9 10">
    <name type="scientific">Schistosoma mansoni</name>
    <name type="common">Blood fluke</name>
    <dbReference type="NCBI Taxonomy" id="6183"/>
    <lineage>
        <taxon>Eukaryota</taxon>
        <taxon>Metazoa</taxon>
        <taxon>Spiralia</taxon>
        <taxon>Lophotrochozoa</taxon>
        <taxon>Platyhelminthes</taxon>
        <taxon>Trematoda</taxon>
        <taxon>Digenea</taxon>
        <taxon>Strigeidida</taxon>
        <taxon>Schistosomatoidea</taxon>
        <taxon>Schistosomatidae</taxon>
        <taxon>Schistosoma</taxon>
    </lineage>
</organism>
<feature type="transmembrane region" description="Helical" evidence="7">
    <location>
        <begin position="524"/>
        <end position="547"/>
    </location>
</feature>
<dbReference type="InterPro" id="IPR032880">
    <property type="entry name" value="CSC1/OSCA1-like_N"/>
</dbReference>
<dbReference type="Pfam" id="PF02714">
    <property type="entry name" value="RSN1_7TM"/>
    <property type="match status" value="1"/>
</dbReference>
<dbReference type="AlphaFoldDB" id="A0A3Q0KLU4"/>
<keyword evidence="3" id="KW-0813">Transport</keyword>
<keyword evidence="9" id="KW-1185">Reference proteome</keyword>
<feature type="transmembrane region" description="Helical" evidence="7">
    <location>
        <begin position="485"/>
        <end position="504"/>
    </location>
</feature>
<dbReference type="PANTHER" id="PTHR13018:SF5">
    <property type="entry name" value="RE44586P"/>
    <property type="match status" value="1"/>
</dbReference>
<evidence type="ECO:0000256" key="7">
    <source>
        <dbReference type="SAM" id="Phobius"/>
    </source>
</evidence>
<comment type="similarity">
    <text evidence="2">Belongs to the CSC1 (TC 1.A.17) family.</text>
</comment>
<evidence type="ECO:0000256" key="1">
    <source>
        <dbReference type="ARBA" id="ARBA00004141"/>
    </source>
</evidence>
<dbReference type="PROSITE" id="PS51379">
    <property type="entry name" value="4FE4S_FER_2"/>
    <property type="match status" value="1"/>
</dbReference>
<evidence type="ECO:0000313" key="10">
    <source>
        <dbReference type="WBParaSite" id="Smp_131030.1"/>
    </source>
</evidence>
<evidence type="ECO:0000256" key="3">
    <source>
        <dbReference type="ARBA" id="ARBA00022448"/>
    </source>
</evidence>
<sequence length="1021" mass="116062">MSSTPICDRVNTYANKSRVIPGYEGIPYNLCVNVIGWVVLMSGFTLLRKLAWDYGRMATFQPRKNRWTLFSEINDENVSTDSVSIDSVEQNPSTNDPGYFSWIVNYFKLTSADLRSKAGNDAVQYLRFHFYLIIYTAITTVFCLVVILPVNIHGTLKSPDLQKFGVTTISNISANSSSLWVHTIFGIGFFLLAFFLMQHFSRQFRRESTRTPNFSEKTLMISGISRRNCSRALILRHFAELYPECPVEDVQICYDTRKLIKLENQRDTVRAALRYSVESYERKHKRPFIIPCCCGWMYKKCYENYCCRSCCWNTNHQINSSQNYISNNNDNHKDNIIDTIPRSETVNNQLSSSSSSSSSPPSPTPQINYKKCKLCLCCSCPPPTDAINYYTNKKIYLQEEIVKHYETTIKKPIGIAFVTFSTKYAAAHVCKEYRNICRRLIISIMSSTSSVLKSHMWSVDFAPVPSNIIWANLAATRTVWWCRAIFINLCVFFVVFFLTTPTYVLNLVNTLHLTERLQINNPLLIQFIPSIILWSVSALLPYIVFNSDRLVGHWTKSVLHLTVMIKTYTLLILMILVLPSLGLTSIPALLQWLFPEMHIIPLVPANNVSKITNISSIANTTSNNDNYNATTYNNTNNSSTFTSSSSKFDEEPSPFIPIGPQSFQWECVFMPDNGAFFVNYVITAAFIGTSLELVRFSELFNYACRLMCVKSQAEKAGVRKASQFEFQFGLFYAWSLCVFAVICAYSIVCPLITPFGLIYLIFKYFVERYNLYYAYLPSRIDSHIHWLAISCMLASVFLLQLNIFMFIVLRANTVSHALVICSLLGLIFSAILMIFTIITGWIMAGSSSARKLLFRNAHLVSATDDSSVDQHSQYNSPISVQHRGSHLNDITNAVGDRKSVVDATFPMHRNNSDPNQFTQQSIIDISQAKNLTTSVPPSPLLSPPSPLLTPPTCSLQVFNRNDINRHSHPVRINNKEQFVAPVLLNFQKRHSIANFMSTQSMISSLSENNSDNHSQLEDHND</sequence>
<dbReference type="InParanoid" id="A0A3Q0KLU4"/>
<feature type="transmembrane region" description="Helical" evidence="7">
    <location>
        <begin position="26"/>
        <end position="47"/>
    </location>
</feature>
<evidence type="ECO:0000256" key="4">
    <source>
        <dbReference type="ARBA" id="ARBA00022692"/>
    </source>
</evidence>
<reference evidence="9" key="1">
    <citation type="journal article" date="2012" name="PLoS Negl. Trop. Dis.">
        <title>A systematically improved high quality genome and transcriptome of the human blood fluke Schistosoma mansoni.</title>
        <authorList>
            <person name="Protasio A.V."/>
            <person name="Tsai I.J."/>
            <person name="Babbage A."/>
            <person name="Nichol S."/>
            <person name="Hunt M."/>
            <person name="Aslett M.A."/>
            <person name="De Silva N."/>
            <person name="Velarde G.S."/>
            <person name="Anderson T.J."/>
            <person name="Clark R.C."/>
            <person name="Davidson C."/>
            <person name="Dillon G.P."/>
            <person name="Holroyd N.E."/>
            <person name="LoVerde P.T."/>
            <person name="Lloyd C."/>
            <person name="McQuillan J."/>
            <person name="Oliveira G."/>
            <person name="Otto T.D."/>
            <person name="Parker-Manuel S.J."/>
            <person name="Quail M.A."/>
            <person name="Wilson R.A."/>
            <person name="Zerlotini A."/>
            <person name="Dunne D.W."/>
            <person name="Berriman M."/>
        </authorList>
    </citation>
    <scope>NUCLEOTIDE SEQUENCE [LARGE SCALE GENOMIC DNA]</scope>
    <source>
        <strain evidence="9">Puerto Rican</strain>
    </source>
</reference>
<dbReference type="FunCoup" id="A0A3Q0KLU4">
    <property type="interactions" value="30"/>
</dbReference>
<dbReference type="InterPro" id="IPR045122">
    <property type="entry name" value="Csc1-like"/>
</dbReference>
<name>A0A3Q0KLU4_SCHMA</name>
<dbReference type="PANTHER" id="PTHR13018">
    <property type="entry name" value="PROBABLE MEMBRANE PROTEIN DUF221-RELATED"/>
    <property type="match status" value="1"/>
</dbReference>
<evidence type="ECO:0000313" key="9">
    <source>
        <dbReference type="Proteomes" id="UP000008854"/>
    </source>
</evidence>
<feature type="transmembrane region" description="Helical" evidence="7">
    <location>
        <begin position="815"/>
        <end position="844"/>
    </location>
</feature>
<evidence type="ECO:0000259" key="8">
    <source>
        <dbReference type="PROSITE" id="PS51379"/>
    </source>
</evidence>
<keyword evidence="5 7" id="KW-1133">Transmembrane helix</keyword>
<proteinExistence type="inferred from homology"/>
<dbReference type="GO" id="GO:0005886">
    <property type="term" value="C:plasma membrane"/>
    <property type="evidence" value="ECO:0007669"/>
    <property type="project" value="TreeGrafter"/>
</dbReference>